<sequence>MNTSAECFWALYNFAMDNKIIVQVEDSLSPLTPSASDSATRRVMINANWHIRAQLPFHLAHEISHVLNGDSNVLYFTPSKDGIEGQANRDAVALLVPLYFAETDQEDANVQRFVDAFHIPESMYEWALESINQYYS</sequence>
<evidence type="ECO:0000313" key="2">
    <source>
        <dbReference type="EMBL" id="MFD1441429.1"/>
    </source>
</evidence>
<dbReference type="Pfam" id="PF06114">
    <property type="entry name" value="Peptidase_M78"/>
    <property type="match status" value="1"/>
</dbReference>
<comment type="caution">
    <text evidence="2">The sequence shown here is derived from an EMBL/GenBank/DDBJ whole genome shotgun (WGS) entry which is preliminary data.</text>
</comment>
<dbReference type="Proteomes" id="UP001597212">
    <property type="component" value="Unassembled WGS sequence"/>
</dbReference>
<proteinExistence type="predicted"/>
<evidence type="ECO:0000259" key="1">
    <source>
        <dbReference type="Pfam" id="PF06114"/>
    </source>
</evidence>
<dbReference type="RefSeq" id="WP_225419387.1">
    <property type="nucleotide sequence ID" value="NZ_JBHTOK010000068.1"/>
</dbReference>
<accession>A0ABW4CVQ7</accession>
<keyword evidence="3" id="KW-1185">Reference proteome</keyword>
<dbReference type="EMBL" id="JBHTOK010000068">
    <property type="protein sequence ID" value="MFD1441429.1"/>
    <property type="molecule type" value="Genomic_DNA"/>
</dbReference>
<dbReference type="InterPro" id="IPR010359">
    <property type="entry name" value="IrrE_HExxH"/>
</dbReference>
<evidence type="ECO:0000313" key="3">
    <source>
        <dbReference type="Proteomes" id="UP001597212"/>
    </source>
</evidence>
<protein>
    <submittedName>
        <fullName evidence="2">ImmA/IrrE family metallo-endopeptidase</fullName>
    </submittedName>
</protein>
<feature type="domain" description="IrrE N-terminal-like" evidence="1">
    <location>
        <begin position="37"/>
        <end position="98"/>
    </location>
</feature>
<gene>
    <name evidence="2" type="ORF">ACFQ5K_08590</name>
</gene>
<organism evidence="2 3">
    <name type="scientific">Lacticaseibacillus hegangensis</name>
    <dbReference type="NCBI Taxonomy" id="2486010"/>
    <lineage>
        <taxon>Bacteria</taxon>
        <taxon>Bacillati</taxon>
        <taxon>Bacillota</taxon>
        <taxon>Bacilli</taxon>
        <taxon>Lactobacillales</taxon>
        <taxon>Lactobacillaceae</taxon>
        <taxon>Lacticaseibacillus</taxon>
    </lineage>
</organism>
<reference evidence="3" key="1">
    <citation type="journal article" date="2019" name="Int. J. Syst. Evol. Microbiol.">
        <title>The Global Catalogue of Microorganisms (GCM) 10K type strain sequencing project: providing services to taxonomists for standard genome sequencing and annotation.</title>
        <authorList>
            <consortium name="The Broad Institute Genomics Platform"/>
            <consortium name="The Broad Institute Genome Sequencing Center for Infectious Disease"/>
            <person name="Wu L."/>
            <person name="Ma J."/>
        </authorList>
    </citation>
    <scope>NUCLEOTIDE SEQUENCE [LARGE SCALE GENOMIC DNA]</scope>
    <source>
        <strain evidence="3">CCM 8912</strain>
    </source>
</reference>
<name>A0ABW4CVQ7_9LACO</name>